<protein>
    <submittedName>
        <fullName evidence="1">Uncharacterized protein</fullName>
    </submittedName>
</protein>
<keyword evidence="2" id="KW-1185">Reference proteome</keyword>
<sequence length="85" mass="9344">MAASASSPLSFGENYAVLNLDWMLVLIDAVKDTPEGQAFTQSCNKWNNAIHQRSPCLLTIFSTLAFHLIAPYGEFATGSPKVLRR</sequence>
<evidence type="ECO:0000313" key="2">
    <source>
        <dbReference type="Proteomes" id="UP000249829"/>
    </source>
</evidence>
<gene>
    <name evidence="1" type="ORF">BO99DRAFT_428470</name>
</gene>
<evidence type="ECO:0000313" key="1">
    <source>
        <dbReference type="EMBL" id="PYI24204.1"/>
    </source>
</evidence>
<name>A0A2V5HQ11_ASPV1</name>
<proteinExistence type="predicted"/>
<organism evidence="1 2">
    <name type="scientific">Aspergillus violaceofuscus (strain CBS 115571)</name>
    <dbReference type="NCBI Taxonomy" id="1450538"/>
    <lineage>
        <taxon>Eukaryota</taxon>
        <taxon>Fungi</taxon>
        <taxon>Dikarya</taxon>
        <taxon>Ascomycota</taxon>
        <taxon>Pezizomycotina</taxon>
        <taxon>Eurotiomycetes</taxon>
        <taxon>Eurotiomycetidae</taxon>
        <taxon>Eurotiales</taxon>
        <taxon>Aspergillaceae</taxon>
        <taxon>Aspergillus</taxon>
    </lineage>
</organism>
<dbReference type="AlphaFoldDB" id="A0A2V5HQ11"/>
<accession>A0A2V5HQ11</accession>
<dbReference type="Proteomes" id="UP000249829">
    <property type="component" value="Unassembled WGS sequence"/>
</dbReference>
<dbReference type="EMBL" id="KZ825103">
    <property type="protein sequence ID" value="PYI24204.1"/>
    <property type="molecule type" value="Genomic_DNA"/>
</dbReference>
<reference evidence="1 2" key="1">
    <citation type="submission" date="2018-02" db="EMBL/GenBank/DDBJ databases">
        <title>The genomes of Aspergillus section Nigri reveals drivers in fungal speciation.</title>
        <authorList>
            <consortium name="DOE Joint Genome Institute"/>
            <person name="Vesth T.C."/>
            <person name="Nybo J."/>
            <person name="Theobald S."/>
            <person name="Brandl J."/>
            <person name="Frisvad J.C."/>
            <person name="Nielsen K.F."/>
            <person name="Lyhne E.K."/>
            <person name="Kogle M.E."/>
            <person name="Kuo A."/>
            <person name="Riley R."/>
            <person name="Clum A."/>
            <person name="Nolan M."/>
            <person name="Lipzen A."/>
            <person name="Salamov A."/>
            <person name="Henrissat B."/>
            <person name="Wiebenga A."/>
            <person name="De vries R.P."/>
            <person name="Grigoriev I.V."/>
            <person name="Mortensen U.H."/>
            <person name="Andersen M.R."/>
            <person name="Baker S.E."/>
        </authorList>
    </citation>
    <scope>NUCLEOTIDE SEQUENCE [LARGE SCALE GENOMIC DNA]</scope>
    <source>
        <strain evidence="1 2">CBS 115571</strain>
    </source>
</reference>